<comment type="subcellular location">
    <subcellularLocation>
        <location evidence="1">Membrane</location>
        <topology evidence="1">Multi-pass membrane protein</topology>
    </subcellularLocation>
</comment>
<dbReference type="InterPro" id="IPR002645">
    <property type="entry name" value="STAS_dom"/>
</dbReference>
<dbReference type="PROSITE" id="PS50158">
    <property type="entry name" value="ZF_CCHC"/>
    <property type="match status" value="1"/>
</dbReference>
<evidence type="ECO:0000256" key="5">
    <source>
        <dbReference type="PROSITE-ProRule" id="PRU00047"/>
    </source>
</evidence>
<dbReference type="GO" id="GO:0016020">
    <property type="term" value="C:membrane"/>
    <property type="evidence" value="ECO:0007669"/>
    <property type="project" value="UniProtKB-SubCell"/>
</dbReference>
<dbReference type="SUPFAM" id="SSF56219">
    <property type="entry name" value="DNase I-like"/>
    <property type="match status" value="1"/>
</dbReference>
<dbReference type="Proteomes" id="UP000814243">
    <property type="component" value="Unassembled WGS sequence"/>
</dbReference>
<feature type="transmembrane region" description="Helical" evidence="7">
    <location>
        <begin position="1040"/>
        <end position="1061"/>
    </location>
</feature>
<evidence type="ECO:0008006" key="12">
    <source>
        <dbReference type="Google" id="ProtNLM"/>
    </source>
</evidence>
<keyword evidence="4 7" id="KW-0472">Membrane</keyword>
<protein>
    <recommendedName>
        <fullName evidence="12">CCHC-type domain-containing protein</fullName>
    </recommendedName>
</protein>
<dbReference type="InterPro" id="IPR001878">
    <property type="entry name" value="Znf_CCHC"/>
</dbReference>
<comment type="caution">
    <text evidence="10">The sequence shown here is derived from an EMBL/GenBank/DDBJ whole genome shotgun (WGS) entry which is preliminary data.</text>
</comment>
<dbReference type="InterPro" id="IPR036513">
    <property type="entry name" value="STAS_dom_sf"/>
</dbReference>
<gene>
    <name evidence="10" type="ORF">HF086_003395</name>
</gene>
<keyword evidence="5" id="KW-0862">Zinc</keyword>
<feature type="transmembrane region" description="Helical" evidence="7">
    <location>
        <begin position="1013"/>
        <end position="1034"/>
    </location>
</feature>
<name>A0A922SPA2_SPOEX</name>
<evidence type="ECO:0000256" key="1">
    <source>
        <dbReference type="ARBA" id="ARBA00004141"/>
    </source>
</evidence>
<feature type="region of interest" description="Disordered" evidence="6">
    <location>
        <begin position="206"/>
        <end position="237"/>
    </location>
</feature>
<dbReference type="GO" id="GO:0003824">
    <property type="term" value="F:catalytic activity"/>
    <property type="evidence" value="ECO:0007669"/>
    <property type="project" value="InterPro"/>
</dbReference>
<dbReference type="EMBL" id="JACEFF010000018">
    <property type="protein sequence ID" value="KAH9645722.1"/>
    <property type="molecule type" value="Genomic_DNA"/>
</dbReference>
<sequence length="1211" mass="135921">MKTNTQKKSFDLFKCQCMLLGITVGLTSIPQGIAYAMVAGLPPQVGLYSSIFPGLMYMLFGSCKDVTVGPTAILAALLAKYVAKSADFAYLAAFLSGCFILLLGILQLGFLLDFISKPVISGFTTAAALQISASQLKSLFRISACNNKSIRHGNSMRVPNGGVLAQRCSRTERSRRVRGRHTCLRSQLERNHALCTYRRPLQRPVSTSNRFKDLPDNPDDGQGESSQSQHTSRRAKSIRVPPIVLQIDEKWTHKTITDTVRRFTKEFHLQYRSAGKVAIHCYSNQGHKTLVDGLRAENLLFHTHSRKEERKHKVVIRGLPAEAVDSVGEELAALGFSEAVVTILKQMSSSTNASTCPPILVQLPTGTEIGKFKQIKYLCNCAVKIERFKPNYNFGTQCYRCQRFGHASKNCNLPERCVKCIGDHATSSCVKKDRTKSAQCCNCKADHPANYRQCPARLDYLQRLDNIQAKHQAQKVAANIAIPTQKSTPASLTIPVPKESKPPVRMQPRPLLTDRTWANVVSAPKDSRRTAYISEFEATTGSDEVTIEMLQILNIIKRIKTQFISCPTMMDKVILVLTHLDLAVCDLSSDIIAVNETRINEQVPLHIPGYSCYRQDKRHDGRGQGVAILIRSNIPHSQVCVPVLGHLEAVGIEITVSFQKVLIFSIYQSPNLDILINNLETLLNTGKRVMLLGDFNARHPHWCCVGDTNRRGEILFEHMLYRNYSIYAPSIPTLVHYCVNNKSSTPDLVIASNLPCVYELKAFTALSSNHLPVLLSLCMSVERQTYMQYKYSSADWQKYRTYLNNNTTLTRRTIDSVNTIENEVAKLTNEITKARDYFIPKVRIDYKPKPLPKFIKKMIKTKNKLKGREIRTNNSVERKILRHKINLLQFKIKSAVEIFNDKIWSDKMSKVDNSHNDLWRITKSLKNKSNTIPPLHKSNNQLTKSVSEQCNELANTFISNMSLTTEWSDDEVSSQVRSSMELINTTTVEKSMLVLLAVTLLADAFYFIPRATLAGIIIVAMFSLMEVTIIKQLWRNSSKYYLFCFLIMLSITKLELCVYCVTVACGAAGGLEYGILAGAAADAARALARAARPPIHGTAFKVGNQDCVSLSLPGWLSYASAEHVQHKLRRLAPPAAAVLVLDARHLYAMDLGVAENLVSVIVDLEKQGYRFLLWNFRRSHRQLMEDIHSGFETRFVDGPSIDQHILSKNNH</sequence>
<feature type="transmembrane region" description="Helical" evidence="7">
    <location>
        <begin position="55"/>
        <end position="78"/>
    </location>
</feature>
<dbReference type="Gene3D" id="3.60.10.10">
    <property type="entry name" value="Endonuclease/exonuclease/phosphatase"/>
    <property type="match status" value="1"/>
</dbReference>
<reference evidence="10" key="1">
    <citation type="journal article" date="2021" name="G3 (Bethesda)">
        <title>Genome and transcriptome analysis of the beet armyworm Spodoptera exigua reveals targets for pest control. .</title>
        <authorList>
            <person name="Simon S."/>
            <person name="Breeschoten T."/>
            <person name="Jansen H.J."/>
            <person name="Dirks R.P."/>
            <person name="Schranz M.E."/>
            <person name="Ros V.I.D."/>
        </authorList>
    </citation>
    <scope>NUCLEOTIDE SEQUENCE</scope>
    <source>
        <strain evidence="10">TB_SE_WUR_2020</strain>
    </source>
</reference>
<feature type="domain" description="STAS" evidence="9">
    <location>
        <begin position="1110"/>
        <end position="1173"/>
    </location>
</feature>
<dbReference type="Gene3D" id="3.30.750.24">
    <property type="entry name" value="STAS domain"/>
    <property type="match status" value="1"/>
</dbReference>
<dbReference type="CDD" id="cd07042">
    <property type="entry name" value="STAS_SulP_like_sulfate_transporter"/>
    <property type="match status" value="1"/>
</dbReference>
<dbReference type="GO" id="GO:0003676">
    <property type="term" value="F:nucleic acid binding"/>
    <property type="evidence" value="ECO:0007669"/>
    <property type="project" value="InterPro"/>
</dbReference>
<proteinExistence type="predicted"/>
<dbReference type="InterPro" id="IPR036691">
    <property type="entry name" value="Endo/exonu/phosph_ase_sf"/>
</dbReference>
<organism evidence="10 11">
    <name type="scientific">Spodoptera exigua</name>
    <name type="common">Beet armyworm</name>
    <name type="synonym">Noctua fulgens</name>
    <dbReference type="NCBI Taxonomy" id="7107"/>
    <lineage>
        <taxon>Eukaryota</taxon>
        <taxon>Metazoa</taxon>
        <taxon>Ecdysozoa</taxon>
        <taxon>Arthropoda</taxon>
        <taxon>Hexapoda</taxon>
        <taxon>Insecta</taxon>
        <taxon>Pterygota</taxon>
        <taxon>Neoptera</taxon>
        <taxon>Endopterygota</taxon>
        <taxon>Lepidoptera</taxon>
        <taxon>Glossata</taxon>
        <taxon>Ditrysia</taxon>
        <taxon>Noctuoidea</taxon>
        <taxon>Noctuidae</taxon>
        <taxon>Amphipyrinae</taxon>
        <taxon>Spodoptera</taxon>
    </lineage>
</organism>
<evidence type="ECO:0000256" key="7">
    <source>
        <dbReference type="SAM" id="Phobius"/>
    </source>
</evidence>
<evidence type="ECO:0000313" key="10">
    <source>
        <dbReference type="EMBL" id="KAH9645722.1"/>
    </source>
</evidence>
<feature type="domain" description="CCHC-type" evidence="8">
    <location>
        <begin position="398"/>
        <end position="411"/>
    </location>
</feature>
<evidence type="ECO:0000256" key="2">
    <source>
        <dbReference type="ARBA" id="ARBA00022692"/>
    </source>
</evidence>
<evidence type="ECO:0000313" key="11">
    <source>
        <dbReference type="Proteomes" id="UP000814243"/>
    </source>
</evidence>
<dbReference type="PROSITE" id="PS50801">
    <property type="entry name" value="STAS"/>
    <property type="match status" value="1"/>
</dbReference>
<dbReference type="InterPro" id="IPR001902">
    <property type="entry name" value="SLC26A/SulP_fam"/>
</dbReference>
<dbReference type="PANTHER" id="PTHR11814">
    <property type="entry name" value="SULFATE TRANSPORTER"/>
    <property type="match status" value="1"/>
</dbReference>
<keyword evidence="5" id="KW-0479">Metal-binding</keyword>
<dbReference type="GO" id="GO:0008270">
    <property type="term" value="F:zinc ion binding"/>
    <property type="evidence" value="ECO:0007669"/>
    <property type="project" value="UniProtKB-KW"/>
</dbReference>
<evidence type="ECO:0000256" key="4">
    <source>
        <dbReference type="ARBA" id="ARBA00023136"/>
    </source>
</evidence>
<evidence type="ECO:0000256" key="6">
    <source>
        <dbReference type="SAM" id="MobiDB-lite"/>
    </source>
</evidence>
<feature type="transmembrane region" description="Helical" evidence="7">
    <location>
        <begin position="90"/>
        <end position="112"/>
    </location>
</feature>
<dbReference type="AlphaFoldDB" id="A0A922SPA2"/>
<evidence type="ECO:0000256" key="3">
    <source>
        <dbReference type="ARBA" id="ARBA00022989"/>
    </source>
</evidence>
<keyword evidence="5" id="KW-0863">Zinc-finger</keyword>
<feature type="transmembrane region" description="Helical" evidence="7">
    <location>
        <begin position="12"/>
        <end position="35"/>
    </location>
</feature>
<dbReference type="InterPro" id="IPR005135">
    <property type="entry name" value="Endo/exonuclease/phosphatase"/>
</dbReference>
<evidence type="ECO:0000259" key="9">
    <source>
        <dbReference type="PROSITE" id="PS50801"/>
    </source>
</evidence>
<evidence type="ECO:0000259" key="8">
    <source>
        <dbReference type="PROSITE" id="PS50158"/>
    </source>
</evidence>
<dbReference type="Pfam" id="PF14529">
    <property type="entry name" value="Exo_endo_phos_2"/>
    <property type="match status" value="1"/>
</dbReference>
<keyword evidence="3 7" id="KW-1133">Transmembrane helix</keyword>
<dbReference type="GO" id="GO:0055085">
    <property type="term" value="P:transmembrane transport"/>
    <property type="evidence" value="ECO:0007669"/>
    <property type="project" value="InterPro"/>
</dbReference>
<dbReference type="Pfam" id="PF00916">
    <property type="entry name" value="Sulfate_transp"/>
    <property type="match status" value="2"/>
</dbReference>
<dbReference type="InterPro" id="IPR011547">
    <property type="entry name" value="SLC26A/SulP_dom"/>
</dbReference>
<keyword evidence="2 7" id="KW-0812">Transmembrane</keyword>
<dbReference type="Pfam" id="PF01740">
    <property type="entry name" value="STAS"/>
    <property type="match status" value="1"/>
</dbReference>
<dbReference type="SUPFAM" id="SSF52091">
    <property type="entry name" value="SpoIIaa-like"/>
    <property type="match status" value="1"/>
</dbReference>
<accession>A0A922SPA2</accession>